<name>G0U3T1_TRYVY</name>
<evidence type="ECO:0000256" key="3">
    <source>
        <dbReference type="ARBA" id="ARBA00023274"/>
    </source>
</evidence>
<accession>G0U3T1</accession>
<dbReference type="GO" id="GO:0003735">
    <property type="term" value="F:structural constituent of ribosome"/>
    <property type="evidence" value="ECO:0007669"/>
    <property type="project" value="InterPro"/>
</dbReference>
<proteinExistence type="inferred from homology"/>
<dbReference type="Pfam" id="PF01655">
    <property type="entry name" value="Ribosomal_L32e"/>
    <property type="match status" value="1"/>
</dbReference>
<evidence type="ECO:0000256" key="4">
    <source>
        <dbReference type="SAM" id="MobiDB-lite"/>
    </source>
</evidence>
<dbReference type="PANTHER" id="PTHR23413:SF1">
    <property type="entry name" value="RIBOSOMAL PROTEIN L32"/>
    <property type="match status" value="1"/>
</dbReference>
<evidence type="ECO:0000313" key="5">
    <source>
        <dbReference type="EMBL" id="CCC50940.1"/>
    </source>
</evidence>
<evidence type="ECO:0000256" key="1">
    <source>
        <dbReference type="ARBA" id="ARBA00008431"/>
    </source>
</evidence>
<dbReference type="InterPro" id="IPR001515">
    <property type="entry name" value="Ribosomal_eL32"/>
</dbReference>
<comment type="similarity">
    <text evidence="1">Belongs to the eukaryotic ribosomal protein eL32 family.</text>
</comment>
<dbReference type="PANTHER" id="PTHR23413">
    <property type="entry name" value="60S RIBOSOMAL PROTEIN L32 AND DNA-DIRECTED RNA POLYMERASE II, SUBUNIT N"/>
    <property type="match status" value="1"/>
</dbReference>
<dbReference type="AlphaFoldDB" id="G0U3T1"/>
<dbReference type="GO" id="GO:0022625">
    <property type="term" value="C:cytosolic large ribosomal subunit"/>
    <property type="evidence" value="ECO:0007669"/>
    <property type="project" value="TreeGrafter"/>
</dbReference>
<reference evidence="5" key="1">
    <citation type="journal article" date="2012" name="Proc. Natl. Acad. Sci. U.S.A.">
        <title>Antigenic diversity is generated by distinct evolutionary mechanisms in African trypanosome species.</title>
        <authorList>
            <person name="Jackson A.P."/>
            <person name="Berry A."/>
            <person name="Aslett M."/>
            <person name="Allison H.C."/>
            <person name="Burton P."/>
            <person name="Vavrova-Anderson J."/>
            <person name="Brown R."/>
            <person name="Browne H."/>
            <person name="Corton N."/>
            <person name="Hauser H."/>
            <person name="Gamble J."/>
            <person name="Gilderthorp R."/>
            <person name="Marcello L."/>
            <person name="McQuillan J."/>
            <person name="Otto T.D."/>
            <person name="Quail M.A."/>
            <person name="Sanders M.J."/>
            <person name="van Tonder A."/>
            <person name="Ginger M.L."/>
            <person name="Field M.C."/>
            <person name="Barry J.D."/>
            <person name="Hertz-Fowler C."/>
            <person name="Berriman M."/>
        </authorList>
    </citation>
    <scope>NUCLEOTIDE SEQUENCE</scope>
    <source>
        <strain evidence="5">Y486</strain>
    </source>
</reference>
<gene>
    <name evidence="5" type="ORF">TVY486_0907610</name>
</gene>
<sequence length="161" mass="18826">MLPMLLPLPYTFSFNILHSNTYKGERSVTMVKPFVQKRIIKKRTKRFTRHRYELFPQLSSSWRKPRGEDSPVRRRYKGQKAMPNKGYGSDRATKYITPSGFKSFPINTVRDLYMLLMQNRKYAGVISHTVGGRARKAIVRKAHELDVRLLNGNAKLRKLQV</sequence>
<evidence type="ECO:0000256" key="2">
    <source>
        <dbReference type="ARBA" id="ARBA00022980"/>
    </source>
</evidence>
<keyword evidence="2 5" id="KW-0689">Ribosomal protein</keyword>
<protein>
    <submittedName>
        <fullName evidence="5">Putative 60S ribosomal protein L32</fullName>
    </submittedName>
</protein>
<dbReference type="CDD" id="cd00513">
    <property type="entry name" value="Ribosomal_L32_L32e"/>
    <property type="match status" value="1"/>
</dbReference>
<dbReference type="SUPFAM" id="SSF52042">
    <property type="entry name" value="Ribosomal protein L32e"/>
    <property type="match status" value="1"/>
</dbReference>
<dbReference type="InterPro" id="IPR036351">
    <property type="entry name" value="Ribosomal_eL32_sf"/>
</dbReference>
<dbReference type="VEuPathDB" id="TriTrypDB:TvY486_0907610"/>
<feature type="region of interest" description="Disordered" evidence="4">
    <location>
        <begin position="63"/>
        <end position="89"/>
    </location>
</feature>
<dbReference type="SMART" id="SM01393">
    <property type="entry name" value="Ribosomal_L32e"/>
    <property type="match status" value="1"/>
</dbReference>
<keyword evidence="3" id="KW-0687">Ribonucleoprotein</keyword>
<organism evidence="5">
    <name type="scientific">Trypanosoma vivax (strain Y486)</name>
    <dbReference type="NCBI Taxonomy" id="1055687"/>
    <lineage>
        <taxon>Eukaryota</taxon>
        <taxon>Discoba</taxon>
        <taxon>Euglenozoa</taxon>
        <taxon>Kinetoplastea</taxon>
        <taxon>Metakinetoplastina</taxon>
        <taxon>Trypanosomatida</taxon>
        <taxon>Trypanosomatidae</taxon>
        <taxon>Trypanosoma</taxon>
        <taxon>Duttonella</taxon>
    </lineage>
</organism>
<dbReference type="GO" id="GO:0006412">
    <property type="term" value="P:translation"/>
    <property type="evidence" value="ECO:0007669"/>
    <property type="project" value="InterPro"/>
</dbReference>
<dbReference type="EMBL" id="HE573025">
    <property type="protein sequence ID" value="CCC50940.1"/>
    <property type="molecule type" value="Genomic_DNA"/>
</dbReference>